<reference evidence="1 2" key="1">
    <citation type="submission" date="2021-06" db="EMBL/GenBank/DDBJ databases">
        <authorList>
            <person name="Kallberg Y."/>
            <person name="Tangrot J."/>
            <person name="Rosling A."/>
        </authorList>
    </citation>
    <scope>NUCLEOTIDE SEQUENCE [LARGE SCALE GENOMIC DNA]</scope>
    <source>
        <strain evidence="1 2">120-4 pot B 10/14</strain>
    </source>
</reference>
<evidence type="ECO:0000313" key="2">
    <source>
        <dbReference type="Proteomes" id="UP000789901"/>
    </source>
</evidence>
<accession>A0ABN7X1C0</accession>
<name>A0ABN7X1C0_GIGMA</name>
<feature type="non-terminal residue" evidence="1">
    <location>
        <position position="1"/>
    </location>
</feature>
<dbReference type="Proteomes" id="UP000789901">
    <property type="component" value="Unassembled WGS sequence"/>
</dbReference>
<comment type="caution">
    <text evidence="1">The sequence shown here is derived from an EMBL/GenBank/DDBJ whole genome shotgun (WGS) entry which is preliminary data.</text>
</comment>
<proteinExistence type="predicted"/>
<dbReference type="EMBL" id="CAJVQB010079318">
    <property type="protein sequence ID" value="CAG8845376.1"/>
    <property type="molecule type" value="Genomic_DNA"/>
</dbReference>
<protein>
    <submittedName>
        <fullName evidence="1">28064_t:CDS:1</fullName>
    </submittedName>
</protein>
<sequence length="128" mass="15157">QFVVTQDPISRIMQDGKLVQLPNGRRAHEMPDKSPSELELEYANELKNDMDNGNTNDFGLHTLLLNDIEFYEEFENFCKAELYKFPKLYNFVQTHIYFIVIHQQQESKLRLTLDKIEHKDLKLGLEKI</sequence>
<gene>
    <name evidence="1" type="ORF">GMARGA_LOCUS37601</name>
</gene>
<keyword evidence="2" id="KW-1185">Reference proteome</keyword>
<organism evidence="1 2">
    <name type="scientific">Gigaspora margarita</name>
    <dbReference type="NCBI Taxonomy" id="4874"/>
    <lineage>
        <taxon>Eukaryota</taxon>
        <taxon>Fungi</taxon>
        <taxon>Fungi incertae sedis</taxon>
        <taxon>Mucoromycota</taxon>
        <taxon>Glomeromycotina</taxon>
        <taxon>Glomeromycetes</taxon>
        <taxon>Diversisporales</taxon>
        <taxon>Gigasporaceae</taxon>
        <taxon>Gigaspora</taxon>
    </lineage>
</organism>
<evidence type="ECO:0000313" key="1">
    <source>
        <dbReference type="EMBL" id="CAG8845376.1"/>
    </source>
</evidence>